<dbReference type="OrthoDB" id="6421278at2759"/>
<feature type="chain" id="PRO_5001830111" description="SMB domain-containing protein" evidence="1">
    <location>
        <begin position="21"/>
        <end position="342"/>
    </location>
</feature>
<feature type="signal peptide" evidence="1">
    <location>
        <begin position="1"/>
        <end position="20"/>
    </location>
</feature>
<dbReference type="STRING" id="407821.A0A087TZW9"/>
<dbReference type="EMBL" id="KK117506">
    <property type="protein sequence ID" value="KFM70658.1"/>
    <property type="molecule type" value="Genomic_DNA"/>
</dbReference>
<evidence type="ECO:0000256" key="1">
    <source>
        <dbReference type="SAM" id="SignalP"/>
    </source>
</evidence>
<feature type="non-terminal residue" evidence="2">
    <location>
        <position position="342"/>
    </location>
</feature>
<gene>
    <name evidence="2" type="ORF">X975_18558</name>
</gene>
<dbReference type="PANTHER" id="PTHR45902:SF4">
    <property type="entry name" value="G-PROTEIN COUPLED RECEPTORS FAMILY 2 PROFILE 2 DOMAIN-CONTAINING PROTEIN"/>
    <property type="match status" value="1"/>
</dbReference>
<keyword evidence="1" id="KW-0732">Signal</keyword>
<name>A0A087TZW9_STEMI</name>
<evidence type="ECO:0000313" key="2">
    <source>
        <dbReference type="EMBL" id="KFM70658.1"/>
    </source>
</evidence>
<reference evidence="2 3" key="1">
    <citation type="submission" date="2013-11" db="EMBL/GenBank/DDBJ databases">
        <title>Genome sequencing of Stegodyphus mimosarum.</title>
        <authorList>
            <person name="Bechsgaard J."/>
        </authorList>
    </citation>
    <scope>NUCLEOTIDE SEQUENCE [LARGE SCALE GENOMIC DNA]</scope>
</reference>
<dbReference type="AlphaFoldDB" id="A0A087TZW9"/>
<protein>
    <recommendedName>
        <fullName evidence="4">SMB domain-containing protein</fullName>
    </recommendedName>
</protein>
<sequence length="342" mass="39063">MMTALYVLIFFTIFFRSVTGASRLLEFGSCSTKCQSSLSEISTSRIFPLQQCSCSRGCAVYGDCCYDSSYRSEDTISKKISLKCLHVNGKGSFLAVSTCSPEMKEMDLFCSSSSLPPVTSKTSGVTYANIFCAVCNNDYDLQHWNVEYRCEQQNVLRDLSWPSWWHPDHGKIISSQKKRHCEYYAQNDDFTFLDSLELRPCISTAEIFRCSLSWRNLSVSQLCQSYSDPVYVNGKLYKNLHCAECNYEILTSAKCQPAIVETSLDTGMTAAEIFQLCKEEEFQDCLNYIYDTSRGKKIRFRFLFNVRGKMCIPQPNKICCEGEKYDPRSKLCRPYEPGHPLT</sequence>
<proteinExistence type="predicted"/>
<dbReference type="PANTHER" id="PTHR45902">
    <property type="entry name" value="LATROPHILIN RECEPTOR-LIKE PROTEIN A"/>
    <property type="match status" value="1"/>
</dbReference>
<evidence type="ECO:0008006" key="4">
    <source>
        <dbReference type="Google" id="ProtNLM"/>
    </source>
</evidence>
<evidence type="ECO:0000313" key="3">
    <source>
        <dbReference type="Proteomes" id="UP000054359"/>
    </source>
</evidence>
<accession>A0A087TZW9</accession>
<keyword evidence="3" id="KW-1185">Reference proteome</keyword>
<dbReference type="Proteomes" id="UP000054359">
    <property type="component" value="Unassembled WGS sequence"/>
</dbReference>
<organism evidence="2 3">
    <name type="scientific">Stegodyphus mimosarum</name>
    <name type="common">African social velvet spider</name>
    <dbReference type="NCBI Taxonomy" id="407821"/>
    <lineage>
        <taxon>Eukaryota</taxon>
        <taxon>Metazoa</taxon>
        <taxon>Ecdysozoa</taxon>
        <taxon>Arthropoda</taxon>
        <taxon>Chelicerata</taxon>
        <taxon>Arachnida</taxon>
        <taxon>Araneae</taxon>
        <taxon>Araneomorphae</taxon>
        <taxon>Entelegynae</taxon>
        <taxon>Eresoidea</taxon>
        <taxon>Eresidae</taxon>
        <taxon>Stegodyphus</taxon>
    </lineage>
</organism>
<dbReference type="InterPro" id="IPR053231">
    <property type="entry name" value="GPCR_LN-TM7"/>
</dbReference>